<accession>A0ABU1B258</accession>
<dbReference type="PANTHER" id="PTHR43404">
    <property type="entry name" value="LIPOPOLYSACCHARIDE CHOLINEPHOSPHOTRANSFERASE LICD"/>
    <property type="match status" value="1"/>
</dbReference>
<comment type="caution">
    <text evidence="2">The sequence shown here is derived from an EMBL/GenBank/DDBJ whole genome shotgun (WGS) entry which is preliminary data.</text>
</comment>
<organism evidence="2 3">
    <name type="scientific">Streptococcus ruminantium</name>
    <dbReference type="NCBI Taxonomy" id="1917441"/>
    <lineage>
        <taxon>Bacteria</taxon>
        <taxon>Bacillati</taxon>
        <taxon>Bacillota</taxon>
        <taxon>Bacilli</taxon>
        <taxon>Lactobacillales</taxon>
        <taxon>Streptococcaceae</taxon>
        <taxon>Streptococcus</taxon>
    </lineage>
</organism>
<dbReference type="Proteomes" id="UP001228446">
    <property type="component" value="Unassembled WGS sequence"/>
</dbReference>
<dbReference type="EMBL" id="JAVIBX010000010">
    <property type="protein sequence ID" value="MDQ8832938.1"/>
    <property type="molecule type" value="Genomic_DNA"/>
</dbReference>
<dbReference type="PANTHER" id="PTHR43404:SF2">
    <property type="entry name" value="LIPOPOLYSACCHARIDE CHOLINEPHOSPHOTRANSFERASE LICD"/>
    <property type="match status" value="1"/>
</dbReference>
<evidence type="ECO:0000259" key="1">
    <source>
        <dbReference type="Pfam" id="PF04991"/>
    </source>
</evidence>
<gene>
    <name evidence="2" type="ORF">RFF62_03930</name>
</gene>
<sequence length="267" mass="30825">MRSTSKIEWELAIESSYQDMYKKIDAEHLKRLQAAYLEMFILLNRKCSKIGLKPLMVAGTLIGSLRHKGYIPWDDDIDLVLSRQNYEQLKSLLKDDEDFVLIDPSNNTSGIHKMLKIQSRSLSLFDVMGEGFSKSKFLYLDMLPIDYVPDNSIKRKIIGTIFKCLDYSYSSCRCFKKYSPHLNYMANGSNELRKNLFIRKCIGFPAYLLGPHRVFKLMEKLLMSVSEGSDMTIAYGVKGYFGEVVSKEVFFSGSRVFVRGEVFLWTK</sequence>
<name>A0ABU1B258_9STRE</name>
<dbReference type="Pfam" id="PF04991">
    <property type="entry name" value="LicD"/>
    <property type="match status" value="1"/>
</dbReference>
<keyword evidence="3" id="KW-1185">Reference proteome</keyword>
<evidence type="ECO:0000313" key="3">
    <source>
        <dbReference type="Proteomes" id="UP001228446"/>
    </source>
</evidence>
<feature type="domain" description="LicD/FKTN/FKRP nucleotidyltransferase" evidence="1">
    <location>
        <begin position="47"/>
        <end position="162"/>
    </location>
</feature>
<proteinExistence type="predicted"/>
<protein>
    <submittedName>
        <fullName evidence="2">LicD family protein</fullName>
    </submittedName>
</protein>
<dbReference type="InterPro" id="IPR007074">
    <property type="entry name" value="LicD/FKTN/FKRP_NTP_transf"/>
</dbReference>
<dbReference type="RefSeq" id="WP_308938107.1">
    <property type="nucleotide sequence ID" value="NZ_JAVIBP010000010.1"/>
</dbReference>
<evidence type="ECO:0000313" key="2">
    <source>
        <dbReference type="EMBL" id="MDQ8832938.1"/>
    </source>
</evidence>
<dbReference type="InterPro" id="IPR052942">
    <property type="entry name" value="LPS_cholinephosphotransferase"/>
</dbReference>
<reference evidence="2 3" key="1">
    <citation type="submission" date="2023-08" db="EMBL/GenBank/DDBJ databases">
        <title>Streptococcus ruminantium-associated sheep mastitis outbreak detected in Italy is distinct from bovine isolates.</title>
        <authorList>
            <person name="Rosa M.N."/>
            <person name="Vezina B."/>
            <person name="Tola S."/>
        </authorList>
    </citation>
    <scope>NUCLEOTIDE SEQUENCE [LARGE SCALE GENOMIC DNA]</scope>
    <source>
        <strain evidence="2 3">OM6730</strain>
    </source>
</reference>